<comment type="subcellular location">
    <subcellularLocation>
        <location evidence="1">Fimbrium</location>
    </subcellularLocation>
</comment>
<evidence type="ECO:0000256" key="2">
    <source>
        <dbReference type="ARBA" id="ARBA00006671"/>
    </source>
</evidence>
<evidence type="ECO:0000256" key="5">
    <source>
        <dbReference type="SAM" id="MobiDB-lite"/>
    </source>
</evidence>
<dbReference type="Proteomes" id="UP000216429">
    <property type="component" value="Unassembled WGS sequence"/>
</dbReference>
<dbReference type="InterPro" id="IPR039458">
    <property type="entry name" value="FimA-like"/>
</dbReference>
<dbReference type="InterPro" id="IPR036937">
    <property type="entry name" value="Adhesion_dom_fimbrial_sf"/>
</dbReference>
<comment type="caution">
    <text evidence="6">The sequence shown here is derived from an EMBL/GenBank/DDBJ whole genome shotgun (WGS) entry which is preliminary data.</text>
</comment>
<keyword evidence="7" id="KW-1185">Reference proteome</keyword>
<keyword evidence="4" id="KW-0281">Fimbrium</keyword>
<dbReference type="SUPFAM" id="SSF49401">
    <property type="entry name" value="Bacterial adhesins"/>
    <property type="match status" value="1"/>
</dbReference>
<proteinExistence type="inferred from homology"/>
<name>A0A261VD18_9BORD</name>
<dbReference type="GO" id="GO:0043709">
    <property type="term" value="P:cell adhesion involved in single-species biofilm formation"/>
    <property type="evidence" value="ECO:0007669"/>
    <property type="project" value="TreeGrafter"/>
</dbReference>
<dbReference type="AlphaFoldDB" id="A0A261VD18"/>
<dbReference type="Pfam" id="PF16970">
    <property type="entry name" value="FimA"/>
    <property type="match status" value="1"/>
</dbReference>
<evidence type="ECO:0000256" key="1">
    <source>
        <dbReference type="ARBA" id="ARBA00004561"/>
    </source>
</evidence>
<dbReference type="OrthoDB" id="8640774at2"/>
<dbReference type="EMBL" id="NEVU01000003">
    <property type="protein sequence ID" value="OZI71905.1"/>
    <property type="molecule type" value="Genomic_DNA"/>
</dbReference>
<dbReference type="GO" id="GO:0009289">
    <property type="term" value="C:pilus"/>
    <property type="evidence" value="ECO:0007669"/>
    <property type="project" value="UniProtKB-SubCell"/>
</dbReference>
<comment type="similarity">
    <text evidence="2">Belongs to the fimbrial protein family.</text>
</comment>
<feature type="region of interest" description="Disordered" evidence="5">
    <location>
        <begin position="1"/>
        <end position="27"/>
    </location>
</feature>
<dbReference type="InterPro" id="IPR008966">
    <property type="entry name" value="Adhesion_dom_sf"/>
</dbReference>
<organism evidence="6 7">
    <name type="scientific">Bordetella genomosp. 12</name>
    <dbReference type="NCBI Taxonomy" id="463035"/>
    <lineage>
        <taxon>Bacteria</taxon>
        <taxon>Pseudomonadati</taxon>
        <taxon>Pseudomonadota</taxon>
        <taxon>Betaproteobacteria</taxon>
        <taxon>Burkholderiales</taxon>
        <taxon>Alcaligenaceae</taxon>
        <taxon>Bordetella</taxon>
    </lineage>
</organism>
<evidence type="ECO:0000256" key="3">
    <source>
        <dbReference type="ARBA" id="ARBA00022729"/>
    </source>
</evidence>
<gene>
    <name evidence="6" type="ORF">CAL22_19170</name>
</gene>
<keyword evidence="3" id="KW-0732">Signal</keyword>
<evidence type="ECO:0000313" key="7">
    <source>
        <dbReference type="Proteomes" id="UP000216429"/>
    </source>
</evidence>
<dbReference type="InterPro" id="IPR050263">
    <property type="entry name" value="Bact_Fimbrial_Adh_Pro"/>
</dbReference>
<evidence type="ECO:0000313" key="6">
    <source>
        <dbReference type="EMBL" id="OZI71905.1"/>
    </source>
</evidence>
<protein>
    <submittedName>
        <fullName evidence="6">Fimbrial protein</fullName>
    </submittedName>
</protein>
<dbReference type="PANTHER" id="PTHR33420">
    <property type="entry name" value="FIMBRIAL SUBUNIT ELFA-RELATED"/>
    <property type="match status" value="1"/>
</dbReference>
<dbReference type="Gene3D" id="2.60.40.1090">
    <property type="entry name" value="Fimbrial-type adhesion domain"/>
    <property type="match status" value="1"/>
</dbReference>
<accession>A0A261VD18</accession>
<evidence type="ECO:0000256" key="4">
    <source>
        <dbReference type="ARBA" id="ARBA00023263"/>
    </source>
</evidence>
<reference evidence="7" key="1">
    <citation type="submission" date="2017-05" db="EMBL/GenBank/DDBJ databases">
        <title>Complete and WGS of Bordetella genogroups.</title>
        <authorList>
            <person name="Spilker T."/>
            <person name="Lipuma J."/>
        </authorList>
    </citation>
    <scope>NUCLEOTIDE SEQUENCE [LARGE SCALE GENOMIC DNA]</scope>
    <source>
        <strain evidence="7">AU6712</strain>
    </source>
</reference>
<dbReference type="PANTHER" id="PTHR33420:SF3">
    <property type="entry name" value="FIMBRIAL SUBUNIT ELFA"/>
    <property type="match status" value="1"/>
</dbReference>
<sequence>MSLSLIVRSPQSAVRSPQSAVRSPQSAVRSPQSAIECVKLVAASLAIAGMMPTSARAVDGTITINGEITDQTCKINSADPPYNLIVNLPKIGVKAIPKANDIAGATPFLIKLTDCPSSLNNSKVRAYFEPGSTTDYGTGNLVAYTESTPKSKAESSIPSLSSASVFSNVQIQLANPNGKTIKVGADAATQLAQDVEITNQSATLRYLARYVRTSTNAVTAGKLVSYVQYSIVYP</sequence>